<dbReference type="eggNOG" id="KOG3081">
    <property type="taxonomic scope" value="Eukaryota"/>
</dbReference>
<dbReference type="GO" id="GO:0015031">
    <property type="term" value="P:protein transport"/>
    <property type="evidence" value="ECO:0007669"/>
    <property type="project" value="UniProtKB-KW"/>
</dbReference>
<organism evidence="11">
    <name type="scientific">Fonticula alba</name>
    <name type="common">Slime mold</name>
    <dbReference type="NCBI Taxonomy" id="691883"/>
    <lineage>
        <taxon>Eukaryota</taxon>
        <taxon>Rotosphaerida</taxon>
        <taxon>Fonticulaceae</taxon>
        <taxon>Fonticula</taxon>
    </lineage>
</organism>
<proteinExistence type="inferred from homology"/>
<dbReference type="STRING" id="691883.A0A058ZCT2"/>
<dbReference type="GeneID" id="20525892"/>
<comment type="subcellular location">
    <subcellularLocation>
        <location evidence="2">Cytoplasmic vesicle</location>
        <location evidence="2">COPI-coated vesicle membrane</location>
        <topology evidence="2">Peripheral membrane protein</topology>
        <orientation evidence="2">Cytoplasmic side</orientation>
    </subcellularLocation>
    <subcellularLocation>
        <location evidence="1">Golgi apparatus membrane</location>
        <topology evidence="1">Peripheral membrane protein</topology>
        <orientation evidence="1">Cytoplasmic side</orientation>
    </subcellularLocation>
</comment>
<dbReference type="InterPro" id="IPR011990">
    <property type="entry name" value="TPR-like_helical_dom_sf"/>
</dbReference>
<dbReference type="PANTHER" id="PTHR10805:SF0">
    <property type="entry name" value="COATOMER SUBUNIT EPSILON"/>
    <property type="match status" value="1"/>
</dbReference>
<keyword evidence="10" id="KW-0968">Cytoplasmic vesicle</keyword>
<evidence type="ECO:0000256" key="10">
    <source>
        <dbReference type="ARBA" id="ARBA00023329"/>
    </source>
</evidence>
<dbReference type="GO" id="GO:0030126">
    <property type="term" value="C:COPI vesicle coat"/>
    <property type="evidence" value="ECO:0007669"/>
    <property type="project" value="TreeGrafter"/>
</dbReference>
<protein>
    <recommendedName>
        <fullName evidence="13">Coatomer subunit epsilon</fullName>
    </recommendedName>
</protein>
<evidence type="ECO:0000256" key="9">
    <source>
        <dbReference type="ARBA" id="ARBA00023136"/>
    </source>
</evidence>
<comment type="similarity">
    <text evidence="3">Belongs to the COPE family.</text>
</comment>
<dbReference type="AlphaFoldDB" id="A0A058ZCT2"/>
<evidence type="ECO:0008006" key="13">
    <source>
        <dbReference type="Google" id="ProtNLM"/>
    </source>
</evidence>
<keyword evidence="6" id="KW-0931">ER-Golgi transport</keyword>
<evidence type="ECO:0000256" key="5">
    <source>
        <dbReference type="ARBA" id="ARBA00022490"/>
    </source>
</evidence>
<keyword evidence="9" id="KW-0472">Membrane</keyword>
<reference evidence="11" key="1">
    <citation type="submission" date="2013-04" db="EMBL/GenBank/DDBJ databases">
        <title>The Genome Sequence of Fonticula alba ATCC 38817.</title>
        <authorList>
            <consortium name="The Broad Institute Genomics Platform"/>
            <person name="Russ C."/>
            <person name="Cuomo C."/>
            <person name="Burger G."/>
            <person name="Gray M.W."/>
            <person name="Holland P.W.H."/>
            <person name="King N."/>
            <person name="Lang F.B.F."/>
            <person name="Roger A.J."/>
            <person name="Ruiz-Trillo I."/>
            <person name="Brown M."/>
            <person name="Walker B."/>
            <person name="Young S."/>
            <person name="Zeng Q."/>
            <person name="Gargeya S."/>
            <person name="Fitzgerald M."/>
            <person name="Haas B."/>
            <person name="Abouelleil A."/>
            <person name="Allen A.W."/>
            <person name="Alvarado L."/>
            <person name="Arachchi H.M."/>
            <person name="Berlin A.M."/>
            <person name="Chapman S.B."/>
            <person name="Gainer-Dewar J."/>
            <person name="Goldberg J."/>
            <person name="Griggs A."/>
            <person name="Gujja S."/>
            <person name="Hansen M."/>
            <person name="Howarth C."/>
            <person name="Imamovic A."/>
            <person name="Ireland A."/>
            <person name="Larimer J."/>
            <person name="McCowan C."/>
            <person name="Murphy C."/>
            <person name="Pearson M."/>
            <person name="Poon T.W."/>
            <person name="Priest M."/>
            <person name="Roberts A."/>
            <person name="Saif S."/>
            <person name="Shea T."/>
            <person name="Sisk P."/>
            <person name="Sykes S."/>
            <person name="Wortman J."/>
            <person name="Nusbaum C."/>
            <person name="Birren B."/>
        </authorList>
    </citation>
    <scope>NUCLEOTIDE SEQUENCE [LARGE SCALE GENOMIC DNA]</scope>
    <source>
        <strain evidence="11">ATCC 38817</strain>
    </source>
</reference>
<dbReference type="GO" id="GO:0006891">
    <property type="term" value="P:intra-Golgi vesicle-mediated transport"/>
    <property type="evidence" value="ECO:0007669"/>
    <property type="project" value="TreeGrafter"/>
</dbReference>
<dbReference type="GO" id="GO:0006890">
    <property type="term" value="P:retrograde vesicle-mediated transport, Golgi to endoplasmic reticulum"/>
    <property type="evidence" value="ECO:0007669"/>
    <property type="project" value="InterPro"/>
</dbReference>
<dbReference type="EMBL" id="KB932202">
    <property type="protein sequence ID" value="KCV71746.1"/>
    <property type="molecule type" value="Genomic_DNA"/>
</dbReference>
<accession>A0A058ZCT2</accession>
<evidence type="ECO:0000313" key="11">
    <source>
        <dbReference type="EMBL" id="KCV71746.1"/>
    </source>
</evidence>
<sequence>MSGQIQLRLLADQFYLGDTREALTYAKRLAVLPGTSPLAATRDILTGRAIAASGSPVPQELVGQYPILGALGNPNVVPGPESTQPLKTAERLLAATLAASRQSSPEAAWELLAPFAENPGTSSEDGGLATAEAAALAVVLLLRLGQVESARATLAEVKVQAHADDLSLSDSEETIIRQLAEIWVTLVARAPPSVESQRSAFFTLRELTERFQATPKLLCAQATVHLVQGNLRDAEHLLLESQKLDPTNEVTLANLFVVASHLGRPQATLDEYLKTLSEVAPKNPLLGGLMTFPATGPGVPTITESQVTTFDQLFDQAAARISG</sequence>
<keyword evidence="7" id="KW-0653">Protein transport</keyword>
<evidence type="ECO:0000256" key="6">
    <source>
        <dbReference type="ARBA" id="ARBA00022892"/>
    </source>
</evidence>
<evidence type="ECO:0000256" key="1">
    <source>
        <dbReference type="ARBA" id="ARBA00004255"/>
    </source>
</evidence>
<dbReference type="GO" id="GO:0006888">
    <property type="term" value="P:endoplasmic reticulum to Golgi vesicle-mediated transport"/>
    <property type="evidence" value="ECO:0007669"/>
    <property type="project" value="TreeGrafter"/>
</dbReference>
<keyword evidence="4" id="KW-0813">Transport</keyword>
<evidence type="ECO:0000256" key="4">
    <source>
        <dbReference type="ARBA" id="ARBA00022448"/>
    </source>
</evidence>
<dbReference type="InterPro" id="IPR006822">
    <property type="entry name" value="Coatomer_esu"/>
</dbReference>
<dbReference type="SUPFAM" id="SSF48452">
    <property type="entry name" value="TPR-like"/>
    <property type="match status" value="1"/>
</dbReference>
<keyword evidence="5" id="KW-0963">Cytoplasm</keyword>
<gene>
    <name evidence="11" type="ORF">H696_01167</name>
</gene>
<evidence type="ECO:0000256" key="2">
    <source>
        <dbReference type="ARBA" id="ARBA00004347"/>
    </source>
</evidence>
<evidence type="ECO:0000256" key="7">
    <source>
        <dbReference type="ARBA" id="ARBA00022927"/>
    </source>
</evidence>
<dbReference type="GO" id="GO:0005198">
    <property type="term" value="F:structural molecule activity"/>
    <property type="evidence" value="ECO:0007669"/>
    <property type="project" value="InterPro"/>
</dbReference>
<evidence type="ECO:0000256" key="3">
    <source>
        <dbReference type="ARBA" id="ARBA00008827"/>
    </source>
</evidence>
<keyword evidence="12" id="KW-1185">Reference proteome</keyword>
<dbReference type="GO" id="GO:0000139">
    <property type="term" value="C:Golgi membrane"/>
    <property type="evidence" value="ECO:0007669"/>
    <property type="project" value="UniProtKB-SubCell"/>
</dbReference>
<evidence type="ECO:0000313" key="12">
    <source>
        <dbReference type="Proteomes" id="UP000030693"/>
    </source>
</evidence>
<dbReference type="Pfam" id="PF04733">
    <property type="entry name" value="Coatomer_E"/>
    <property type="match status" value="1"/>
</dbReference>
<dbReference type="PANTHER" id="PTHR10805">
    <property type="entry name" value="COATOMER SUBUNIT EPSILON"/>
    <property type="match status" value="1"/>
</dbReference>
<dbReference type="Proteomes" id="UP000030693">
    <property type="component" value="Unassembled WGS sequence"/>
</dbReference>
<dbReference type="Gene3D" id="1.25.40.10">
    <property type="entry name" value="Tetratricopeptide repeat domain"/>
    <property type="match status" value="1"/>
</dbReference>
<evidence type="ECO:0000256" key="8">
    <source>
        <dbReference type="ARBA" id="ARBA00023034"/>
    </source>
</evidence>
<name>A0A058ZCT2_FONAL</name>
<dbReference type="RefSeq" id="XP_009493324.1">
    <property type="nucleotide sequence ID" value="XM_009495049.1"/>
</dbReference>
<keyword evidence="8" id="KW-0333">Golgi apparatus</keyword>